<dbReference type="RefSeq" id="XP_018388852.1">
    <property type="nucleotide sequence ID" value="XM_018532885.1"/>
</dbReference>
<dbReference type="Proteomes" id="UP000077248">
    <property type="component" value="Unassembled WGS sequence"/>
</dbReference>
<feature type="transmembrane region" description="Helical" evidence="1">
    <location>
        <begin position="165"/>
        <end position="183"/>
    </location>
</feature>
<evidence type="ECO:0000313" key="3">
    <source>
        <dbReference type="Proteomes" id="UP000077248"/>
    </source>
</evidence>
<dbReference type="AlphaFoldDB" id="A0A177DW49"/>
<evidence type="ECO:0000313" key="2">
    <source>
        <dbReference type="EMBL" id="OAG23431.1"/>
    </source>
</evidence>
<dbReference type="KEGG" id="aalt:CC77DRAFT_718771"/>
<dbReference type="VEuPathDB" id="FungiDB:CC77DRAFT_718771"/>
<accession>A0A177DW49</accession>
<keyword evidence="1" id="KW-0812">Transmembrane</keyword>
<dbReference type="GeneID" id="29118479"/>
<evidence type="ECO:0000256" key="1">
    <source>
        <dbReference type="SAM" id="Phobius"/>
    </source>
</evidence>
<keyword evidence="1" id="KW-0472">Membrane</keyword>
<proteinExistence type="predicted"/>
<dbReference type="OMA" id="TECTAIT"/>
<reference evidence="2 3" key="1">
    <citation type="submission" date="2016-05" db="EMBL/GenBank/DDBJ databases">
        <title>Comparative analysis of secretome profiles of manganese(II)-oxidizing ascomycete fungi.</title>
        <authorList>
            <consortium name="DOE Joint Genome Institute"/>
            <person name="Zeiner C.A."/>
            <person name="Purvine S.O."/>
            <person name="Zink E.M."/>
            <person name="Wu S."/>
            <person name="Pasa-Tolic L."/>
            <person name="Chaput D.L."/>
            <person name="Haridas S."/>
            <person name="Grigoriev I.V."/>
            <person name="Santelli C.M."/>
            <person name="Hansel C.M."/>
        </authorList>
    </citation>
    <scope>NUCLEOTIDE SEQUENCE [LARGE SCALE GENOMIC DNA]</scope>
    <source>
        <strain evidence="2 3">SRC1lrK2f</strain>
    </source>
</reference>
<feature type="transmembrane region" description="Helical" evidence="1">
    <location>
        <begin position="33"/>
        <end position="57"/>
    </location>
</feature>
<feature type="transmembrane region" description="Helical" evidence="1">
    <location>
        <begin position="572"/>
        <end position="597"/>
    </location>
</feature>
<keyword evidence="3" id="KW-1185">Reference proteome</keyword>
<protein>
    <submittedName>
        <fullName evidence="2">Uncharacterized protein</fullName>
    </submittedName>
</protein>
<sequence>MEAMATSTSMSCSDEEFEKPTTRAHSIWRLFQIAFAFATVFFPLVFVATLLCLFVTIPAWTIQDPPEENANLPIDPHDESFLTTTVLINKVALTSSFASNVAQWAAVPFLLLYSFLVALELSNRHEVIDQDMKKLLHGDQTFLLNWTVLRLWRARKTKIASGTRIAGIGAFLCVILTFLLLVGDKVLSGTLAPTLQRVYEGTSPGPNYVPGDPPFFGGFKINEAICPFNETIIGSYDHDAFPPCTINGSSKPWTLLDAPSAYRVLATGLLNQTGEYNNEDFNTLNVAWDAGAFIYTQLVTHIDDVTDEQHVLYFNPWSAEEYSDSPKVSKLDLTNQDVERVGIDYVAETISVVTECTAITTDCGIYNTTSDASSIPYHCSNGFYGDLNEIPANGLERLKGWNTTFFDFHNDPSLNVSIASQLNPFSYNVTAVVDSIDLNDLILYGDPQVPQGIVVEIGDGRVGFAMSCNSTVYDVTYSLVNGSILVFNTTLTAPSIAAMIKAPLQAGFGSYELFEKAAMSVLLSHSTILDAMELAFSQTFLALVAGVYDPAPFIEKRWRYDMTVTKIRKAPFYFLVVCMFMYAIVVLVFTLIALSLFRRSNVRALHAQLMS</sequence>
<name>A0A177DW49_ALTAL</name>
<gene>
    <name evidence="2" type="ORF">CC77DRAFT_718771</name>
</gene>
<organism evidence="2 3">
    <name type="scientific">Alternaria alternata</name>
    <name type="common">Alternaria rot fungus</name>
    <name type="synonym">Torula alternata</name>
    <dbReference type="NCBI Taxonomy" id="5599"/>
    <lineage>
        <taxon>Eukaryota</taxon>
        <taxon>Fungi</taxon>
        <taxon>Dikarya</taxon>
        <taxon>Ascomycota</taxon>
        <taxon>Pezizomycotina</taxon>
        <taxon>Dothideomycetes</taxon>
        <taxon>Pleosporomycetidae</taxon>
        <taxon>Pleosporales</taxon>
        <taxon>Pleosporineae</taxon>
        <taxon>Pleosporaceae</taxon>
        <taxon>Alternaria</taxon>
        <taxon>Alternaria sect. Alternaria</taxon>
        <taxon>Alternaria alternata complex</taxon>
    </lineage>
</organism>
<keyword evidence="1" id="KW-1133">Transmembrane helix</keyword>
<dbReference type="EMBL" id="KV441473">
    <property type="protein sequence ID" value="OAG23431.1"/>
    <property type="molecule type" value="Genomic_DNA"/>
</dbReference>
<feature type="transmembrane region" description="Helical" evidence="1">
    <location>
        <begin position="101"/>
        <end position="119"/>
    </location>
</feature>